<dbReference type="AlphaFoldDB" id="A2SE61"/>
<reference evidence="2 3" key="1">
    <citation type="journal article" date="2007" name="J. Bacteriol.">
        <title>Whole-genome analysis of the methyl tert-butyl ether-degrading beta-proteobacterium Methylibium petroleiphilum PM1.</title>
        <authorList>
            <person name="Kane S.R."/>
            <person name="Chakicherla A.Y."/>
            <person name="Chain P.S.G."/>
            <person name="Schmidt R."/>
            <person name="Shin M.W."/>
            <person name="Legler T.C."/>
            <person name="Scow K.M."/>
            <person name="Larimer F.W."/>
            <person name="Lucas S.M."/>
            <person name="Richardson P.M."/>
            <person name="Hristova K.R."/>
        </authorList>
    </citation>
    <scope>NUCLEOTIDE SEQUENCE [LARGE SCALE GENOMIC DNA]</scope>
    <source>
        <strain evidence="3">ATCC BAA-1232 / LMG 22953 / PM1</strain>
    </source>
</reference>
<dbReference type="InterPro" id="IPR010727">
    <property type="entry name" value="DUF1302"/>
</dbReference>
<dbReference type="eggNOG" id="COG3419">
    <property type="taxonomic scope" value="Bacteria"/>
</dbReference>
<dbReference type="HOGENOM" id="CLU_031686_0_0_4"/>
<evidence type="ECO:0000256" key="1">
    <source>
        <dbReference type="SAM" id="SignalP"/>
    </source>
</evidence>
<dbReference type="EMBL" id="CP000555">
    <property type="protein sequence ID" value="ABM93850.1"/>
    <property type="molecule type" value="Genomic_DNA"/>
</dbReference>
<keyword evidence="1" id="KW-0732">Signal</keyword>
<evidence type="ECO:0008006" key="4">
    <source>
        <dbReference type="Google" id="ProtNLM"/>
    </source>
</evidence>
<evidence type="ECO:0000313" key="3">
    <source>
        <dbReference type="Proteomes" id="UP000000366"/>
    </source>
</evidence>
<feature type="signal peptide" evidence="1">
    <location>
        <begin position="1"/>
        <end position="28"/>
    </location>
</feature>
<dbReference type="KEGG" id="mpt:Mpe_A0888"/>
<dbReference type="Proteomes" id="UP000000366">
    <property type="component" value="Chromosome"/>
</dbReference>
<keyword evidence="3" id="KW-1185">Reference proteome</keyword>
<feature type="chain" id="PRO_5002646340" description="DUF1302 domain-containing protein" evidence="1">
    <location>
        <begin position="29"/>
        <end position="617"/>
    </location>
</feature>
<evidence type="ECO:0000313" key="2">
    <source>
        <dbReference type="EMBL" id="ABM93850.1"/>
    </source>
</evidence>
<gene>
    <name evidence="2" type="ordered locus">Mpe_A0888</name>
</gene>
<sequence length="617" mass="67483">MKKIRTEISQRHAIAAATLVALCGSAQAADWEVSGMIRQELAVKTTDDQNNTNQYGNAQNGVPYTNTSLVTGGVVPTLTRPGAFKKDADVNWFATRLELNFDGKLSESMKATIKLRGILDETRVVDDAYGTRTAGGVNTGSGNLLAGSSFRQQFGGTAGGPLAYANDRALIDLPAFYIDYNNGPLWLRAGNQQIAWGEALFFRVADQPNGLDLRGHLFGVAAEEYSDTRRSALGLRMNYRVNEETDVDGFIQRFAPSLLPNGETAYNVIQDQFTVDQKPGYDHVKNKWNVGFRVKGEAGGFGYQAFAINRTNPDGVFKWSAAKGDGVLPGTAFAINPTGVYNAADWFKSAANSRLDGIEGVATSLNFITAAGDPYGLVGLATACGAERAVYGDFRLGNSAAASCILDTFFTPGVAGPLRGWLSREYKRETVFGGGINRVFEGEPASLLDQLIGRFEFSYTPNKHFTNPTLGDYIKKDEYQFALILEKYHKFTSAFPATYFVAQWLHKSRSDLFGRYLGGVDNQPGSAPNGQSGGFNALALALQQASPTLEYRFDFSILTDTKGGWYMQPGVKWKPTKSIQADLYLNAVYSQNKGEYRDFVDGLQHNNEIFARVAYQF</sequence>
<accession>A2SE61</accession>
<dbReference type="Pfam" id="PF06980">
    <property type="entry name" value="DUF1302"/>
    <property type="match status" value="1"/>
</dbReference>
<dbReference type="RefSeq" id="WP_011828488.1">
    <property type="nucleotide sequence ID" value="NC_008825.1"/>
</dbReference>
<name>A2SE61_METPP</name>
<organism evidence="2 3">
    <name type="scientific">Methylibium petroleiphilum (strain ATCC BAA-1232 / LMG 22953 / PM1)</name>
    <dbReference type="NCBI Taxonomy" id="420662"/>
    <lineage>
        <taxon>Bacteria</taxon>
        <taxon>Pseudomonadati</taxon>
        <taxon>Pseudomonadota</taxon>
        <taxon>Betaproteobacteria</taxon>
        <taxon>Burkholderiales</taxon>
        <taxon>Sphaerotilaceae</taxon>
        <taxon>Methylibium</taxon>
    </lineage>
</organism>
<protein>
    <recommendedName>
        <fullName evidence="4">DUF1302 domain-containing protein</fullName>
    </recommendedName>
</protein>
<proteinExistence type="predicted"/>
<dbReference type="STRING" id="420662.Mpe_A0888"/>